<reference evidence="3" key="1">
    <citation type="submission" date="2016-10" db="EMBL/GenBank/DDBJ databases">
        <authorList>
            <person name="Varghese N."/>
            <person name="Submissions S."/>
        </authorList>
    </citation>
    <scope>NUCLEOTIDE SEQUENCE [LARGE SCALE GENOMIC DNA]</scope>
    <source>
        <strain evidence="3">DSM 28463</strain>
    </source>
</reference>
<dbReference type="InterPro" id="IPR006127">
    <property type="entry name" value="ZnuA-like"/>
</dbReference>
<keyword evidence="3" id="KW-1185">Reference proteome</keyword>
<sequence length="113" mass="12027">MAKPVSVAARARVVELLAAEETRVLDLREGVAFGASGDMAGHEDDRGHDHGHEGLDSHAWLDPENARRWLGLLADELAALDPMASDHAPGPDLYPDLLRAMAGALVTCLSAPR</sequence>
<feature type="compositionally biased region" description="Basic and acidic residues" evidence="1">
    <location>
        <begin position="40"/>
        <end position="58"/>
    </location>
</feature>
<gene>
    <name evidence="2" type="ORF">SAMN04487859_105100</name>
</gene>
<evidence type="ECO:0000313" key="2">
    <source>
        <dbReference type="EMBL" id="SFN57969.1"/>
    </source>
</evidence>
<dbReference type="AlphaFoldDB" id="A0A1I5A701"/>
<organism evidence="2 3">
    <name type="scientific">Roseovarius lutimaris</name>
    <dbReference type="NCBI Taxonomy" id="1005928"/>
    <lineage>
        <taxon>Bacteria</taxon>
        <taxon>Pseudomonadati</taxon>
        <taxon>Pseudomonadota</taxon>
        <taxon>Alphaproteobacteria</taxon>
        <taxon>Rhodobacterales</taxon>
        <taxon>Roseobacteraceae</taxon>
        <taxon>Roseovarius</taxon>
    </lineage>
</organism>
<dbReference type="RefSeq" id="WP_092835696.1">
    <property type="nucleotide sequence ID" value="NZ_FOVP01000005.1"/>
</dbReference>
<dbReference type="EMBL" id="FOVP01000005">
    <property type="protein sequence ID" value="SFN57969.1"/>
    <property type="molecule type" value="Genomic_DNA"/>
</dbReference>
<dbReference type="GO" id="GO:0030001">
    <property type="term" value="P:metal ion transport"/>
    <property type="evidence" value="ECO:0007669"/>
    <property type="project" value="InterPro"/>
</dbReference>
<evidence type="ECO:0000256" key="1">
    <source>
        <dbReference type="SAM" id="MobiDB-lite"/>
    </source>
</evidence>
<protein>
    <submittedName>
        <fullName evidence="2">Zinc-uptake complex component A, substrate-binding</fullName>
    </submittedName>
</protein>
<dbReference type="Pfam" id="PF01297">
    <property type="entry name" value="ZnuA"/>
    <property type="match status" value="1"/>
</dbReference>
<name>A0A1I5A701_9RHOB</name>
<accession>A0A1I5A701</accession>
<evidence type="ECO:0000313" key="3">
    <source>
        <dbReference type="Proteomes" id="UP000198599"/>
    </source>
</evidence>
<proteinExistence type="predicted"/>
<dbReference type="STRING" id="1005928.SAMN04487859_105100"/>
<dbReference type="Proteomes" id="UP000198599">
    <property type="component" value="Unassembled WGS sequence"/>
</dbReference>
<dbReference type="Gene3D" id="3.40.50.1980">
    <property type="entry name" value="Nitrogenase molybdenum iron protein domain"/>
    <property type="match status" value="1"/>
</dbReference>
<dbReference type="GO" id="GO:0046872">
    <property type="term" value="F:metal ion binding"/>
    <property type="evidence" value="ECO:0007669"/>
    <property type="project" value="InterPro"/>
</dbReference>
<feature type="region of interest" description="Disordered" evidence="1">
    <location>
        <begin position="36"/>
        <end position="58"/>
    </location>
</feature>
<dbReference type="SUPFAM" id="SSF53807">
    <property type="entry name" value="Helical backbone' metal receptor"/>
    <property type="match status" value="1"/>
</dbReference>